<proteinExistence type="predicted"/>
<feature type="transmembrane region" description="Helical" evidence="1">
    <location>
        <begin position="79"/>
        <end position="101"/>
    </location>
</feature>
<feature type="transmembrane region" description="Helical" evidence="1">
    <location>
        <begin position="161"/>
        <end position="183"/>
    </location>
</feature>
<dbReference type="PATRIC" id="fig|1291734.4.peg.1638"/>
<protein>
    <submittedName>
        <fullName evidence="2">Uncharacterized protein</fullName>
    </submittedName>
</protein>
<dbReference type="STRING" id="1291734.FD02_GL001592"/>
<feature type="transmembrane region" description="Helical" evidence="1">
    <location>
        <begin position="18"/>
        <end position="37"/>
    </location>
</feature>
<feature type="transmembrane region" description="Helical" evidence="1">
    <location>
        <begin position="49"/>
        <end position="67"/>
    </location>
</feature>
<accession>A0A0R1JNC2</accession>
<evidence type="ECO:0000313" key="2">
    <source>
        <dbReference type="EMBL" id="KRK72619.1"/>
    </source>
</evidence>
<comment type="caution">
    <text evidence="2">The sequence shown here is derived from an EMBL/GenBank/DDBJ whole genome shotgun (WGS) entry which is preliminary data.</text>
</comment>
<dbReference type="RefSeq" id="WP_056951107.1">
    <property type="nucleotide sequence ID" value="NZ_AZDJ01000022.1"/>
</dbReference>
<keyword evidence="1" id="KW-0472">Membrane</keyword>
<dbReference type="OrthoDB" id="2289460at2"/>
<keyword evidence="3" id="KW-1185">Reference proteome</keyword>
<dbReference type="AlphaFoldDB" id="A0A0R1JNC2"/>
<organism evidence="2 3">
    <name type="scientific">Lacticaseibacillus nasuensis JCM 17158</name>
    <dbReference type="NCBI Taxonomy" id="1291734"/>
    <lineage>
        <taxon>Bacteria</taxon>
        <taxon>Bacillati</taxon>
        <taxon>Bacillota</taxon>
        <taxon>Bacilli</taxon>
        <taxon>Lactobacillales</taxon>
        <taxon>Lactobacillaceae</taxon>
        <taxon>Lacticaseibacillus</taxon>
    </lineage>
</organism>
<keyword evidence="1" id="KW-0812">Transmembrane</keyword>
<sequence length="241" mass="25507">MSIKFQVMLKLQLQMMRIVLVGGLIGWLVLVVENLFGGSTEIGAWSAEFMALYIAAILGYFATPWALGAAFQNGVSRQLFLRTAAVGLGLCAILMSGFVTITGSLLASDGGFLAAMYHLSGAGGIVLTAVMRVVAYLAIAALGVAIGFWTLPWLGKARFAFVFVIYGVMVLPGIILAVVLQAAPNLPARSGGLRGWLALVGLPWHAAPQPWRLLVLLLVLLLGGGALAIHLGRHVELTDRI</sequence>
<name>A0A0R1JNC2_9LACO</name>
<reference evidence="2 3" key="1">
    <citation type="journal article" date="2015" name="Genome Announc.">
        <title>Expanding the biotechnology potential of lactobacilli through comparative genomics of 213 strains and associated genera.</title>
        <authorList>
            <person name="Sun Z."/>
            <person name="Harris H.M."/>
            <person name="McCann A."/>
            <person name="Guo C."/>
            <person name="Argimon S."/>
            <person name="Zhang W."/>
            <person name="Yang X."/>
            <person name="Jeffery I.B."/>
            <person name="Cooney J.C."/>
            <person name="Kagawa T.F."/>
            <person name="Liu W."/>
            <person name="Song Y."/>
            <person name="Salvetti E."/>
            <person name="Wrobel A."/>
            <person name="Rasinkangas P."/>
            <person name="Parkhill J."/>
            <person name="Rea M.C."/>
            <person name="O'Sullivan O."/>
            <person name="Ritari J."/>
            <person name="Douillard F.P."/>
            <person name="Paul Ross R."/>
            <person name="Yang R."/>
            <person name="Briner A.E."/>
            <person name="Felis G.E."/>
            <person name="de Vos W.M."/>
            <person name="Barrangou R."/>
            <person name="Klaenhammer T.R."/>
            <person name="Caufield P.W."/>
            <person name="Cui Y."/>
            <person name="Zhang H."/>
            <person name="O'Toole P.W."/>
        </authorList>
    </citation>
    <scope>NUCLEOTIDE SEQUENCE [LARGE SCALE GENOMIC DNA]</scope>
    <source>
        <strain evidence="2 3">JCM 17158</strain>
    </source>
</reference>
<evidence type="ECO:0000256" key="1">
    <source>
        <dbReference type="SAM" id="Phobius"/>
    </source>
</evidence>
<dbReference type="Proteomes" id="UP000051804">
    <property type="component" value="Unassembled WGS sequence"/>
</dbReference>
<evidence type="ECO:0000313" key="3">
    <source>
        <dbReference type="Proteomes" id="UP000051804"/>
    </source>
</evidence>
<feature type="transmembrane region" description="Helical" evidence="1">
    <location>
        <begin position="121"/>
        <end position="149"/>
    </location>
</feature>
<keyword evidence="1" id="KW-1133">Transmembrane helix</keyword>
<feature type="transmembrane region" description="Helical" evidence="1">
    <location>
        <begin position="211"/>
        <end position="231"/>
    </location>
</feature>
<dbReference type="EMBL" id="AZDJ01000022">
    <property type="protein sequence ID" value="KRK72619.1"/>
    <property type="molecule type" value="Genomic_DNA"/>
</dbReference>
<gene>
    <name evidence="2" type="ORF">FD02_GL001592</name>
</gene>